<proteinExistence type="predicted"/>
<gene>
    <name evidence="4" type="primary">LOC113794135</name>
</gene>
<feature type="region of interest" description="Disordered" evidence="1">
    <location>
        <begin position="148"/>
        <end position="183"/>
    </location>
</feature>
<evidence type="ECO:0000259" key="2">
    <source>
        <dbReference type="Pfam" id="PF12384"/>
    </source>
</evidence>
<dbReference type="Gene3D" id="2.40.70.10">
    <property type="entry name" value="Acid Proteases"/>
    <property type="match status" value="1"/>
</dbReference>
<dbReference type="InterPro" id="IPR024650">
    <property type="entry name" value="Peptidase_A2B"/>
</dbReference>
<dbReference type="InterPro" id="IPR021109">
    <property type="entry name" value="Peptidase_aspartic_dom_sf"/>
</dbReference>
<dbReference type="OMA" id="HVESHNT"/>
<feature type="domain" description="Peptidase A2B Ty3 transposon peptidase" evidence="2">
    <location>
        <begin position="563"/>
        <end position="607"/>
    </location>
</feature>
<dbReference type="Pfam" id="PF03564">
    <property type="entry name" value="DUF1759"/>
    <property type="match status" value="1"/>
</dbReference>
<feature type="compositionally biased region" description="Polar residues" evidence="1">
    <location>
        <begin position="152"/>
        <end position="169"/>
    </location>
</feature>
<dbReference type="KEGG" id="dpte:113794135"/>
<dbReference type="SUPFAM" id="SSF50630">
    <property type="entry name" value="Acid proteases"/>
    <property type="match status" value="1"/>
</dbReference>
<dbReference type="RefSeq" id="XP_027200024.1">
    <property type="nucleotide sequence ID" value="XM_027344223.1"/>
</dbReference>
<organism evidence="3 4">
    <name type="scientific">Dermatophagoides pteronyssinus</name>
    <name type="common">European house dust mite</name>
    <dbReference type="NCBI Taxonomy" id="6956"/>
    <lineage>
        <taxon>Eukaryota</taxon>
        <taxon>Metazoa</taxon>
        <taxon>Ecdysozoa</taxon>
        <taxon>Arthropoda</taxon>
        <taxon>Chelicerata</taxon>
        <taxon>Arachnida</taxon>
        <taxon>Acari</taxon>
        <taxon>Acariformes</taxon>
        <taxon>Sarcoptiformes</taxon>
        <taxon>Astigmata</taxon>
        <taxon>Psoroptidia</taxon>
        <taxon>Analgoidea</taxon>
        <taxon>Pyroglyphidae</taxon>
        <taxon>Dermatophagoidinae</taxon>
        <taxon>Dermatophagoides</taxon>
    </lineage>
</organism>
<feature type="region of interest" description="Disordered" evidence="1">
    <location>
        <begin position="516"/>
        <end position="536"/>
    </location>
</feature>
<sequence>MENDLDDNDLSVNDLSVNDLLKQRKNCRIAISKMHNLLGVQGKIPEVDKASALHSEYEDIVLQLEQNNEEDDNVHMNKIHQIMKFINLYVQIDHQMAQGISSSFLFNQCQQAINELSKMTSIFSSTFGLVCKLQSKLDSFSASISSSSISSPDANVGSNQSSTPLSGSAANVDLNRPPTPGDNANNSIVVADRSIQAIPSQGIIHNNQPLLNLSPITTNQSPPINNVLNFGQPMKIKPEEMPKFNGSAVQWPEFKEAALELIINNTFVPTATSKFRRLMGALPPEAQARIRDQRENPNFMNILNTLERYYGSPAVIIKELVNKIQSLPYLRLDAQPIVYAKYYELMINIRSIKLNDGDGRTILSHILSKFDIEHRRRAFNQSNNSNDQEYITLSNVEEYLRKITSTDMLINQITTTKSNRHVESHNTLVTSSNSDHDENEIKLTCIFCHQHHRHSSCLMSVNDKLEVLTKEKRCFRCTGKNHGTRECMKNYICHKCKGNHLSYLCRPAQNTASNNTTTAAATSSSSSTSVSSNSSTTINGEIQSINTALAMTDSSIQYLQTLTTKINNIKTRVIFDGGSQVSFISSKLVKLLNLPKFEGAPIRINGYGENLSRLIGHYYTIIKFPDRYGHLSKFKLIIDDTINQFKFNALPEIVQRNVNKIFDINFNDENIPVDILFGNSDINRLKFLNVDKNIDPFIIGKTSLG</sequence>
<dbReference type="PANTHER" id="PTHR47331:SF1">
    <property type="entry name" value="GAG-LIKE PROTEIN"/>
    <property type="match status" value="1"/>
</dbReference>
<dbReference type="InParanoid" id="A0A6P6Y6A8"/>
<dbReference type="Pfam" id="PF12384">
    <property type="entry name" value="Peptidase_A2B"/>
    <property type="match status" value="1"/>
</dbReference>
<evidence type="ECO:0000313" key="3">
    <source>
        <dbReference type="Proteomes" id="UP000515146"/>
    </source>
</evidence>
<evidence type="ECO:0000256" key="1">
    <source>
        <dbReference type="SAM" id="MobiDB-lite"/>
    </source>
</evidence>
<protein>
    <submittedName>
        <fullName evidence="4">Uncharacterized protein LOC113794135</fullName>
    </submittedName>
</protein>
<evidence type="ECO:0000313" key="4">
    <source>
        <dbReference type="RefSeq" id="XP_027200024.1"/>
    </source>
</evidence>
<dbReference type="OrthoDB" id="6505652at2759"/>
<accession>A0A6P6Y6A8</accession>
<dbReference type="Proteomes" id="UP000515146">
    <property type="component" value="Unplaced"/>
</dbReference>
<name>A0A6P6Y6A8_DERPT</name>
<reference evidence="4" key="1">
    <citation type="submission" date="2025-08" db="UniProtKB">
        <authorList>
            <consortium name="RefSeq"/>
        </authorList>
    </citation>
    <scope>IDENTIFICATION</scope>
    <source>
        <strain evidence="4">Airmid</strain>
    </source>
</reference>
<dbReference type="CDD" id="cd00303">
    <property type="entry name" value="retropepsin_like"/>
    <property type="match status" value="1"/>
</dbReference>
<dbReference type="InterPro" id="IPR005312">
    <property type="entry name" value="DUF1759"/>
</dbReference>
<dbReference type="AlphaFoldDB" id="A0A6P6Y6A8"/>
<keyword evidence="3" id="KW-1185">Reference proteome</keyword>
<dbReference type="PANTHER" id="PTHR47331">
    <property type="entry name" value="PHD-TYPE DOMAIN-CONTAINING PROTEIN"/>
    <property type="match status" value="1"/>
</dbReference>